<evidence type="ECO:0000256" key="1">
    <source>
        <dbReference type="SAM" id="MobiDB-lite"/>
    </source>
</evidence>
<name>A0A0P7BER7_9HYPO</name>
<evidence type="ECO:0000313" key="2">
    <source>
        <dbReference type="EMBL" id="KPM39417.1"/>
    </source>
</evidence>
<organism evidence="2 3">
    <name type="scientific">Neonectria ditissima</name>
    <dbReference type="NCBI Taxonomy" id="78410"/>
    <lineage>
        <taxon>Eukaryota</taxon>
        <taxon>Fungi</taxon>
        <taxon>Dikarya</taxon>
        <taxon>Ascomycota</taxon>
        <taxon>Pezizomycotina</taxon>
        <taxon>Sordariomycetes</taxon>
        <taxon>Hypocreomycetidae</taxon>
        <taxon>Hypocreales</taxon>
        <taxon>Nectriaceae</taxon>
        <taxon>Neonectria</taxon>
    </lineage>
</organism>
<dbReference type="EMBL" id="LKCW01000108">
    <property type="protein sequence ID" value="KPM39417.1"/>
    <property type="molecule type" value="Genomic_DNA"/>
</dbReference>
<gene>
    <name evidence="2" type="ORF">AK830_g7164</name>
</gene>
<dbReference type="AlphaFoldDB" id="A0A0P7BER7"/>
<comment type="caution">
    <text evidence="2">The sequence shown here is derived from an EMBL/GenBank/DDBJ whole genome shotgun (WGS) entry which is preliminary data.</text>
</comment>
<protein>
    <submittedName>
        <fullName evidence="2">Uncharacterized protein</fullName>
    </submittedName>
</protein>
<keyword evidence="3" id="KW-1185">Reference proteome</keyword>
<evidence type="ECO:0000313" key="3">
    <source>
        <dbReference type="Proteomes" id="UP000050424"/>
    </source>
</evidence>
<feature type="region of interest" description="Disordered" evidence="1">
    <location>
        <begin position="180"/>
        <end position="216"/>
    </location>
</feature>
<sequence length="280" mass="30830">MRTCSDRRSMGSSSSKPIEISNKIALKGIPPSFDLVAGESWSRPVFFIAAPGSPARYAISMPEGWGGNTVLHPKPSIRGSPMVYAKRRHGKFRIYLPGVLSVGIMPCSATMRYETTTTTTTTEKYCFELMVHHGNTYRNEMFEWQYFEKQGSKGAGAAGSGWQLVRLGPKIKRHVLPPYPGRAPHSQDQAAPPAYRKEVPSRRGVTVRTNSKSASGLPSDAEIVAVLSQGSSHDRSRACKFQYMEGGTTEEMGYHWTLMAAMSGICLWQHQTAKAHYGAP</sequence>
<accession>A0A0P7BER7</accession>
<dbReference type="Proteomes" id="UP000050424">
    <property type="component" value="Unassembled WGS sequence"/>
</dbReference>
<feature type="compositionally biased region" description="Polar residues" evidence="1">
    <location>
        <begin position="207"/>
        <end position="216"/>
    </location>
</feature>
<proteinExistence type="predicted"/>
<dbReference type="OrthoDB" id="5073671at2759"/>
<reference evidence="2 3" key="1">
    <citation type="submission" date="2015-09" db="EMBL/GenBank/DDBJ databases">
        <title>Draft genome of a European isolate of the apple canker pathogen Neonectria ditissima.</title>
        <authorList>
            <person name="Gomez-Cortecero A."/>
            <person name="Harrison R.J."/>
            <person name="Armitage A.D."/>
        </authorList>
    </citation>
    <scope>NUCLEOTIDE SEQUENCE [LARGE SCALE GENOMIC DNA]</scope>
    <source>
        <strain evidence="2 3">R09/05</strain>
    </source>
</reference>